<feature type="binding site" evidence="8">
    <location>
        <position position="66"/>
    </location>
    <ligand>
        <name>Zn(2+)</name>
        <dbReference type="ChEBI" id="CHEBI:29105"/>
        <label>2</label>
        <note>catalytic</note>
    </ligand>
</feature>
<comment type="cofactor">
    <cofactor evidence="8">
        <name>Zn(2+)</name>
        <dbReference type="ChEBI" id="CHEBI:29105"/>
    </cofactor>
    <text evidence="8">Binds 2 Zn(2+) ions.</text>
</comment>
<dbReference type="PANTHER" id="PTHR46018">
    <property type="entry name" value="ZINC PHOSPHODIESTERASE ELAC PROTEIN 1"/>
    <property type="match status" value="1"/>
</dbReference>
<dbReference type="InterPro" id="IPR013471">
    <property type="entry name" value="RNase_Z/BN"/>
</dbReference>
<evidence type="ECO:0000256" key="6">
    <source>
        <dbReference type="ARBA" id="ARBA00022801"/>
    </source>
</evidence>
<dbReference type="RefSeq" id="WP_186954091.1">
    <property type="nucleotide sequence ID" value="NZ_JACOFX010000006.1"/>
</dbReference>
<keyword evidence="2 8" id="KW-0819">tRNA processing</keyword>
<comment type="catalytic activity">
    <reaction evidence="8">
        <text>Endonucleolytic cleavage of RNA, removing extra 3' nucleotides from tRNA precursor, generating 3' termini of tRNAs. A 3'-hydroxy group is left at the tRNA terminus and a 5'-phosphoryl group is left at the trailer molecule.</text>
        <dbReference type="EC" id="3.1.26.11"/>
    </reaction>
</comment>
<dbReference type="EC" id="3.1.26.11" evidence="8"/>
<name>A0ABR6Z9U3_9BURK</name>
<comment type="caution">
    <text evidence="10">The sequence shown here is derived from an EMBL/GenBank/DDBJ whole genome shotgun (WGS) entry which is preliminary data.</text>
</comment>
<keyword evidence="7 8" id="KW-0862">Zinc</keyword>
<comment type="function">
    <text evidence="8">Zinc phosphodiesterase, which displays some tRNA 3'-processing endonuclease activity. Probably involved in tRNA maturation, by removing a 3'-trailer from precursor tRNA.</text>
</comment>
<evidence type="ECO:0000313" key="11">
    <source>
        <dbReference type="Proteomes" id="UP000646911"/>
    </source>
</evidence>
<keyword evidence="5 8" id="KW-0255">Endonuclease</keyword>
<evidence type="ECO:0000256" key="1">
    <source>
        <dbReference type="ARBA" id="ARBA00011738"/>
    </source>
</evidence>
<dbReference type="Proteomes" id="UP000646911">
    <property type="component" value="Unassembled WGS sequence"/>
</dbReference>
<keyword evidence="4 8" id="KW-0479">Metal-binding</keyword>
<reference evidence="10 11" key="1">
    <citation type="submission" date="2020-08" db="EMBL/GenBank/DDBJ databases">
        <title>Novel species isolated from subtropical streams in China.</title>
        <authorList>
            <person name="Lu H."/>
        </authorList>
    </citation>
    <scope>NUCLEOTIDE SEQUENCE [LARGE SCALE GENOMIC DNA]</scope>
    <source>
        <strain evidence="10 11">NL8W</strain>
    </source>
</reference>
<dbReference type="SMART" id="SM00849">
    <property type="entry name" value="Lactamase_B"/>
    <property type="match status" value="1"/>
</dbReference>
<feature type="binding site" evidence="8">
    <location>
        <position position="64"/>
    </location>
    <ligand>
        <name>Zn(2+)</name>
        <dbReference type="ChEBI" id="CHEBI:29105"/>
        <label>1</label>
        <note>catalytic</note>
    </ligand>
</feature>
<feature type="binding site" evidence="8">
    <location>
        <position position="62"/>
    </location>
    <ligand>
        <name>Zn(2+)</name>
        <dbReference type="ChEBI" id="CHEBI:29105"/>
        <label>1</label>
        <note>catalytic</note>
    </ligand>
</feature>
<evidence type="ECO:0000256" key="3">
    <source>
        <dbReference type="ARBA" id="ARBA00022722"/>
    </source>
</evidence>
<evidence type="ECO:0000256" key="2">
    <source>
        <dbReference type="ARBA" id="ARBA00022694"/>
    </source>
</evidence>
<gene>
    <name evidence="8" type="primary">rnz</name>
    <name evidence="10" type="ORF">H8L47_13290</name>
</gene>
<dbReference type="Gene3D" id="3.60.15.10">
    <property type="entry name" value="Ribonuclease Z/Hydroxyacylglutathione hydrolase-like"/>
    <property type="match status" value="1"/>
</dbReference>
<feature type="binding site" evidence="8">
    <location>
        <position position="268"/>
    </location>
    <ligand>
        <name>Zn(2+)</name>
        <dbReference type="ChEBI" id="CHEBI:29105"/>
        <label>2</label>
        <note>catalytic</note>
    </ligand>
</feature>
<organism evidence="10 11">
    <name type="scientific">Undibacterium umbellatum</name>
    <dbReference type="NCBI Taxonomy" id="2762300"/>
    <lineage>
        <taxon>Bacteria</taxon>
        <taxon>Pseudomonadati</taxon>
        <taxon>Pseudomonadota</taxon>
        <taxon>Betaproteobacteria</taxon>
        <taxon>Burkholderiales</taxon>
        <taxon>Oxalobacteraceae</taxon>
        <taxon>Undibacterium</taxon>
    </lineage>
</organism>
<evidence type="ECO:0000256" key="4">
    <source>
        <dbReference type="ARBA" id="ARBA00022723"/>
    </source>
</evidence>
<accession>A0ABR6Z9U3</accession>
<feature type="active site" description="Proton acceptor" evidence="8">
    <location>
        <position position="66"/>
    </location>
</feature>
<feature type="domain" description="Metallo-beta-lactamase" evidence="9">
    <location>
        <begin position="19"/>
        <end position="209"/>
    </location>
</feature>
<dbReference type="SUPFAM" id="SSF56281">
    <property type="entry name" value="Metallo-hydrolase/oxidoreductase"/>
    <property type="match status" value="1"/>
</dbReference>
<dbReference type="CDD" id="cd07717">
    <property type="entry name" value="RNaseZ_ZiPD-like_MBL-fold"/>
    <property type="match status" value="1"/>
</dbReference>
<dbReference type="HAMAP" id="MF_01818">
    <property type="entry name" value="RNase_Z_BN"/>
    <property type="match status" value="1"/>
</dbReference>
<protein>
    <recommendedName>
        <fullName evidence="8">Ribonuclease Z</fullName>
        <shortName evidence="8">RNase Z</shortName>
        <ecNumber evidence="8">3.1.26.11</ecNumber>
    </recommendedName>
    <alternativeName>
        <fullName evidence="8">tRNA 3 endonuclease</fullName>
    </alternativeName>
    <alternativeName>
        <fullName evidence="8">tRNase Z</fullName>
    </alternativeName>
</protein>
<feature type="binding site" evidence="8">
    <location>
        <position position="209"/>
    </location>
    <ligand>
        <name>Zn(2+)</name>
        <dbReference type="ChEBI" id="CHEBI:29105"/>
        <label>1</label>
        <note>catalytic</note>
    </ligand>
</feature>
<comment type="subunit">
    <text evidence="1 8">Homodimer.</text>
</comment>
<proteinExistence type="inferred from homology"/>
<evidence type="ECO:0000256" key="5">
    <source>
        <dbReference type="ARBA" id="ARBA00022759"/>
    </source>
</evidence>
<evidence type="ECO:0000256" key="8">
    <source>
        <dbReference type="HAMAP-Rule" id="MF_01818"/>
    </source>
</evidence>
<feature type="binding site" evidence="8">
    <location>
        <position position="209"/>
    </location>
    <ligand>
        <name>Zn(2+)</name>
        <dbReference type="ChEBI" id="CHEBI:29105"/>
        <label>2</label>
        <note>catalytic</note>
    </ligand>
</feature>
<sequence>MDILFLGTSAGAPTRQRNVSALALLPDQGSAWYLIDCGEATQHQLLNTPLSVHGLQAIFITHVHGDHCYGLPGLLASAAINGRKTPLQIIAPAGIQAWLEATHAMSESFLPFELQFIAVEEMKSWQDHTVTVQATMLSHRVPSFAYRFTENHTEAVLDTARLQAEGVPAGPLWGRLKKGEDILHEGKTLSSADYLHYPYPLRGIIVGGDNDQPDLLREASAKAQVLVHEATYTIEIAEKVGERVQHSSAAAVASFAASAGVSNLVLTHFSARYQADSEKSPCISEIQAEAEAHYQGNLFLAEDFARYRLDKTGVLSKLA</sequence>
<feature type="binding site" evidence="8">
    <location>
        <position position="139"/>
    </location>
    <ligand>
        <name>Zn(2+)</name>
        <dbReference type="ChEBI" id="CHEBI:29105"/>
        <label>1</label>
        <note>catalytic</note>
    </ligand>
</feature>
<evidence type="ECO:0000256" key="7">
    <source>
        <dbReference type="ARBA" id="ARBA00022833"/>
    </source>
</evidence>
<dbReference type="InterPro" id="IPR036866">
    <property type="entry name" value="RibonucZ/Hydroxyglut_hydro"/>
</dbReference>
<dbReference type="PANTHER" id="PTHR46018:SF2">
    <property type="entry name" value="ZINC PHOSPHODIESTERASE ELAC PROTEIN 1"/>
    <property type="match status" value="1"/>
</dbReference>
<dbReference type="Pfam" id="PF23023">
    <property type="entry name" value="Anti-Pycsar_Apyc1"/>
    <property type="match status" value="1"/>
</dbReference>
<dbReference type="EMBL" id="JACOFX010000006">
    <property type="protein sequence ID" value="MBC3908533.1"/>
    <property type="molecule type" value="Genomic_DNA"/>
</dbReference>
<evidence type="ECO:0000259" key="9">
    <source>
        <dbReference type="SMART" id="SM00849"/>
    </source>
</evidence>
<evidence type="ECO:0000313" key="10">
    <source>
        <dbReference type="EMBL" id="MBC3908533.1"/>
    </source>
</evidence>
<keyword evidence="11" id="KW-1185">Reference proteome</keyword>
<keyword evidence="3 8" id="KW-0540">Nuclease</keyword>
<comment type="similarity">
    <text evidence="8">Belongs to the RNase Z family.</text>
</comment>
<dbReference type="InterPro" id="IPR001279">
    <property type="entry name" value="Metallo-B-lactamas"/>
</dbReference>
<feature type="binding site" evidence="8">
    <location>
        <position position="67"/>
    </location>
    <ligand>
        <name>Zn(2+)</name>
        <dbReference type="ChEBI" id="CHEBI:29105"/>
        <label>2</label>
        <note>catalytic</note>
    </ligand>
</feature>
<keyword evidence="6 8" id="KW-0378">Hydrolase</keyword>